<dbReference type="GO" id="GO:0006402">
    <property type="term" value="P:mRNA catabolic process"/>
    <property type="evidence" value="ECO:0007669"/>
    <property type="project" value="TreeGrafter"/>
</dbReference>
<dbReference type="EMBL" id="CP050254">
    <property type="protein sequence ID" value="QIQ22524.1"/>
    <property type="molecule type" value="Genomic_DNA"/>
</dbReference>
<sequence length="102" mass="11936">MTNKKRANLPRRIEYTKEFSKSWNRYNKAGRRNMNDAIIIMQLLFANRTIPAEYNDHFLAGSEWDGAKELHIGGDFLLIYRIDEKQNLITFVDIGSHSELFG</sequence>
<reference evidence="3 4" key="1">
    <citation type="submission" date="2020-03" db="EMBL/GenBank/DDBJ databases">
        <title>Complete genome sequence of Orbus sp. IPMB12 (BCRC 80908).</title>
        <authorList>
            <person name="Lo W.-S."/>
            <person name="Chang T.-H."/>
            <person name="Kuo C.-H."/>
        </authorList>
    </citation>
    <scope>NUCLEOTIDE SEQUENCE [LARGE SCALE GENOMIC DNA]</scope>
    <source>
        <strain evidence="3 4">IPMB12</strain>
        <plasmid evidence="4">pipmb12</plasmid>
    </source>
</reference>
<evidence type="ECO:0000313" key="4">
    <source>
        <dbReference type="Proteomes" id="UP000501168"/>
    </source>
</evidence>
<dbReference type="Proteomes" id="UP000501168">
    <property type="component" value="Plasmid pIPMB12"/>
</dbReference>
<gene>
    <name evidence="3" type="ORF">IPMB12_12010</name>
</gene>
<proteinExistence type="predicted"/>
<dbReference type="NCBIfam" id="TIGR02385">
    <property type="entry name" value="RelE_StbE"/>
    <property type="match status" value="1"/>
</dbReference>
<dbReference type="InParanoid" id="A0A6G9IFM2"/>
<dbReference type="PANTHER" id="PTHR40588:SF1">
    <property type="entry name" value="MRNA INTERFERASE TOXIN YAFQ"/>
    <property type="match status" value="1"/>
</dbReference>
<name>A0A6G9IFM2_9GAMM</name>
<dbReference type="PIRSF" id="PIRSF006156">
    <property type="entry name" value="YafQ"/>
    <property type="match status" value="1"/>
</dbReference>
<feature type="active site" description="Proton donor" evidence="2">
    <location>
        <position position="97"/>
    </location>
</feature>
<evidence type="ECO:0000256" key="2">
    <source>
        <dbReference type="PIRSR" id="PIRSR006156-1"/>
    </source>
</evidence>
<keyword evidence="3" id="KW-0614">Plasmid</keyword>
<dbReference type="Pfam" id="PF15738">
    <property type="entry name" value="YafQ_toxin"/>
    <property type="match status" value="1"/>
</dbReference>
<keyword evidence="4" id="KW-1185">Reference proteome</keyword>
<accession>A0A6G9IFM2</accession>
<dbReference type="InterPro" id="IPR035093">
    <property type="entry name" value="RelE/ParE_toxin_dom_sf"/>
</dbReference>
<dbReference type="GO" id="GO:0004521">
    <property type="term" value="F:RNA endonuclease activity"/>
    <property type="evidence" value="ECO:0007669"/>
    <property type="project" value="TreeGrafter"/>
</dbReference>
<keyword evidence="1" id="KW-1277">Toxin-antitoxin system</keyword>
<geneLocation type="plasmid" evidence="4">
    <name>pipmb12</name>
</geneLocation>
<evidence type="ECO:0000313" key="3">
    <source>
        <dbReference type="EMBL" id="QIQ22524.1"/>
    </source>
</evidence>
<dbReference type="FunCoup" id="A0A6G9IFM2">
    <property type="interactions" value="9"/>
</dbReference>
<protein>
    <submittedName>
        <fullName evidence="3">Type II toxin-antitoxin system YafQ family toxin</fullName>
    </submittedName>
</protein>
<evidence type="ECO:0000256" key="1">
    <source>
        <dbReference type="ARBA" id="ARBA00022649"/>
    </source>
</evidence>
<dbReference type="AlphaFoldDB" id="A0A6G9IFM2"/>
<organism evidence="3 4">
    <name type="scientific">Zophobihabitans entericus</name>
    <dbReference type="NCBI Taxonomy" id="1635327"/>
    <lineage>
        <taxon>Bacteria</taxon>
        <taxon>Pseudomonadati</taxon>
        <taxon>Pseudomonadota</taxon>
        <taxon>Gammaproteobacteria</taxon>
        <taxon>Orbales</taxon>
        <taxon>Orbaceae</taxon>
        <taxon>Zophobihabitans</taxon>
    </lineage>
</organism>
<dbReference type="KEGG" id="orb:IPMB12_12010"/>
<dbReference type="SUPFAM" id="SSF143011">
    <property type="entry name" value="RelE-like"/>
    <property type="match status" value="1"/>
</dbReference>
<dbReference type="Gene3D" id="3.30.2310.20">
    <property type="entry name" value="RelE-like"/>
    <property type="match status" value="1"/>
</dbReference>
<dbReference type="GO" id="GO:0006415">
    <property type="term" value="P:translational termination"/>
    <property type="evidence" value="ECO:0007669"/>
    <property type="project" value="TreeGrafter"/>
</dbReference>
<dbReference type="InterPro" id="IPR007712">
    <property type="entry name" value="RelE/ParE_toxin"/>
</dbReference>
<dbReference type="PANTHER" id="PTHR40588">
    <property type="entry name" value="MRNA INTERFERASE TOXIN YAFQ"/>
    <property type="match status" value="1"/>
</dbReference>
<dbReference type="RefSeq" id="WP_166917820.1">
    <property type="nucleotide sequence ID" value="NZ_CP050254.1"/>
</dbReference>
<dbReference type="InterPro" id="IPR004386">
    <property type="entry name" value="Toxin_YafQ-like"/>
</dbReference>